<feature type="region of interest" description="Disordered" evidence="1">
    <location>
        <begin position="800"/>
        <end position="849"/>
    </location>
</feature>
<proteinExistence type="predicted"/>
<reference evidence="2" key="1">
    <citation type="journal article" date="2023" name="Mol. Phylogenet. Evol.">
        <title>Genome-scale phylogeny and comparative genomics of the fungal order Sordariales.</title>
        <authorList>
            <person name="Hensen N."/>
            <person name="Bonometti L."/>
            <person name="Westerberg I."/>
            <person name="Brannstrom I.O."/>
            <person name="Guillou S."/>
            <person name="Cros-Aarteil S."/>
            <person name="Calhoun S."/>
            <person name="Haridas S."/>
            <person name="Kuo A."/>
            <person name="Mondo S."/>
            <person name="Pangilinan J."/>
            <person name="Riley R."/>
            <person name="LaButti K."/>
            <person name="Andreopoulos B."/>
            <person name="Lipzen A."/>
            <person name="Chen C."/>
            <person name="Yan M."/>
            <person name="Daum C."/>
            <person name="Ng V."/>
            <person name="Clum A."/>
            <person name="Steindorff A."/>
            <person name="Ohm R.A."/>
            <person name="Martin F."/>
            <person name="Silar P."/>
            <person name="Natvig D.O."/>
            <person name="Lalanne C."/>
            <person name="Gautier V."/>
            <person name="Ament-Velasquez S.L."/>
            <person name="Kruys A."/>
            <person name="Hutchinson M.I."/>
            <person name="Powell A.J."/>
            <person name="Barry K."/>
            <person name="Miller A.N."/>
            <person name="Grigoriev I.V."/>
            <person name="Debuchy R."/>
            <person name="Gladieux P."/>
            <person name="Hiltunen Thoren M."/>
            <person name="Johannesson H."/>
        </authorList>
    </citation>
    <scope>NUCLEOTIDE SEQUENCE</scope>
    <source>
        <strain evidence="2">PSN243</strain>
    </source>
</reference>
<feature type="compositionally biased region" description="Polar residues" evidence="1">
    <location>
        <begin position="221"/>
        <end position="230"/>
    </location>
</feature>
<feature type="compositionally biased region" description="Acidic residues" evidence="1">
    <location>
        <begin position="564"/>
        <end position="578"/>
    </location>
</feature>
<reference evidence="2" key="2">
    <citation type="submission" date="2023-05" db="EMBL/GenBank/DDBJ databases">
        <authorList>
            <consortium name="Lawrence Berkeley National Laboratory"/>
            <person name="Steindorff A."/>
            <person name="Hensen N."/>
            <person name="Bonometti L."/>
            <person name="Westerberg I."/>
            <person name="Brannstrom I.O."/>
            <person name="Guillou S."/>
            <person name="Cros-Aarteil S."/>
            <person name="Calhoun S."/>
            <person name="Haridas S."/>
            <person name="Kuo A."/>
            <person name="Mondo S."/>
            <person name="Pangilinan J."/>
            <person name="Riley R."/>
            <person name="Labutti K."/>
            <person name="Andreopoulos B."/>
            <person name="Lipzen A."/>
            <person name="Chen C."/>
            <person name="Yanf M."/>
            <person name="Daum C."/>
            <person name="Ng V."/>
            <person name="Clum A."/>
            <person name="Ohm R."/>
            <person name="Martin F."/>
            <person name="Silar P."/>
            <person name="Natvig D."/>
            <person name="Lalanne C."/>
            <person name="Gautier V."/>
            <person name="Ament-Velasquez S.L."/>
            <person name="Kruys A."/>
            <person name="Hutchinson M.I."/>
            <person name="Powell A.J."/>
            <person name="Barry K."/>
            <person name="Miller A.N."/>
            <person name="Grigoriev I.V."/>
            <person name="Debuchy R."/>
            <person name="Gladieux P."/>
            <person name="Thoren M.H."/>
            <person name="Johannesson H."/>
        </authorList>
    </citation>
    <scope>NUCLEOTIDE SEQUENCE</scope>
    <source>
        <strain evidence="2">PSN243</strain>
    </source>
</reference>
<feature type="compositionally biased region" description="Polar residues" evidence="1">
    <location>
        <begin position="943"/>
        <end position="956"/>
    </location>
</feature>
<feature type="compositionally biased region" description="Polar residues" evidence="1">
    <location>
        <begin position="636"/>
        <end position="645"/>
    </location>
</feature>
<feature type="region of interest" description="Disordered" evidence="1">
    <location>
        <begin position="884"/>
        <end position="990"/>
    </location>
</feature>
<feature type="compositionally biased region" description="Pro residues" evidence="1">
    <location>
        <begin position="61"/>
        <end position="71"/>
    </location>
</feature>
<comment type="caution">
    <text evidence="2">The sequence shown here is derived from an EMBL/GenBank/DDBJ whole genome shotgun (WGS) entry which is preliminary data.</text>
</comment>
<feature type="compositionally biased region" description="Polar residues" evidence="1">
    <location>
        <begin position="887"/>
        <end position="905"/>
    </location>
</feature>
<evidence type="ECO:0000256" key="1">
    <source>
        <dbReference type="SAM" id="MobiDB-lite"/>
    </source>
</evidence>
<keyword evidence="3" id="KW-1185">Reference proteome</keyword>
<feature type="region of interest" description="Disordered" evidence="1">
    <location>
        <begin position="541"/>
        <end position="581"/>
    </location>
</feature>
<sequence>MTVCPVSSSPRIMDVTSLLNSSSAAAAAAAAAAALQRRDSVESSTPSATGDTTASSTAVPTPSPERTPPPRRTSGSRSPVRNRTPWDAGGYSLPLTLDTKSIPSFGSTGSRPGFYRNCDSPTDCSVSPKSPRHKFSDSRSSLSSYASSSTNSISHSRISSLSTVSEFQPLTNLITDISLEGKKMPNGQIGDNAADRGDEPRPASPIIPSPSFGPTPIVGQPQENLNSSTTSYHPAMAISSERPTSPSDAVMIRRGLDGIGNIGNISNIGGISGVNGINGNGISGLNGFNHSFINGTPAAFSPADLKPEPNGLLSVESSPPGPAHRRAVSAPDFAPAMAPGTSLPQYPTSSAGASAGQQSLLLAQTGSLHTTSQPNTEANAATHTSRGHFRDFDTFVFVHPHTGERMTFIESLEKERARLEGEKAKISEQITRDDEPCDYTEDCALGSTPRKAISHLFGRNKACTRQIPRGCWVHFCRKHYQRSRYRNQDDYSKVQAKLVSDQIFRVQHWSNMNKDRARANEKNGVKDKEPAIILKAWHLTKRKREAQRADTKKSGSNKRRRPDDDNEDDDEEDDDNDPNFDQGVAVEGWLLAMCNRRYSTDEMLAIAHRIHIELLLDHRKKMPDIEILPEIEGGTDKSSAGSKTPASRRKVSHNRAKSMVVAPGSQSHEAQQMARRTSQPNVGHHYTGSGYWGSDPNGSPAEKRQRLGEMTNPYQTRPDVQRGFPTRNVERTIPMPAPNMHPLGTINMRTPFGSLRENASEGHSLPRPQHGAVTGLGHYSSQGPLPVPAPRGLVGASLASQRLGPSDQGGRFDVRGRPAHQRSVSDAGAMHQYSSQPYRPSGQEYAQPAFQPTGSYAATSNAYPSGTGYTTPSPYVADYSRQETAAHPTTSGTNGLPQYGNTFARAQSGPMRPYTGFGNGYGGGAKHTRHQSTPVAHQLPSMGYNTETSSFGSYSQYPARGQGSYLSGHQNMPPVDEGDATRDNRYTRQS</sequence>
<feature type="region of interest" description="Disordered" evidence="1">
    <location>
        <begin position="34"/>
        <end position="161"/>
    </location>
</feature>
<protein>
    <submittedName>
        <fullName evidence="2">Uncharacterized protein</fullName>
    </submittedName>
</protein>
<accession>A0AAV9H1E3</accession>
<feature type="compositionally biased region" description="Low complexity" evidence="1">
    <location>
        <begin position="138"/>
        <end position="161"/>
    </location>
</feature>
<gene>
    <name evidence="2" type="ORF">QBC34DRAFT_192982</name>
</gene>
<feature type="compositionally biased region" description="Polar residues" evidence="1">
    <location>
        <begin position="119"/>
        <end position="128"/>
    </location>
</feature>
<feature type="compositionally biased region" description="Polar residues" evidence="1">
    <location>
        <begin position="664"/>
        <end position="681"/>
    </location>
</feature>
<evidence type="ECO:0000313" key="3">
    <source>
        <dbReference type="Proteomes" id="UP001321760"/>
    </source>
</evidence>
<organism evidence="2 3">
    <name type="scientific">Podospora aff. communis PSN243</name>
    <dbReference type="NCBI Taxonomy" id="3040156"/>
    <lineage>
        <taxon>Eukaryota</taxon>
        <taxon>Fungi</taxon>
        <taxon>Dikarya</taxon>
        <taxon>Ascomycota</taxon>
        <taxon>Pezizomycotina</taxon>
        <taxon>Sordariomycetes</taxon>
        <taxon>Sordariomycetidae</taxon>
        <taxon>Sordariales</taxon>
        <taxon>Podosporaceae</taxon>
        <taxon>Podospora</taxon>
    </lineage>
</organism>
<feature type="region of interest" description="Disordered" evidence="1">
    <location>
        <begin position="181"/>
        <end position="230"/>
    </location>
</feature>
<feature type="compositionally biased region" description="Polar residues" evidence="1">
    <location>
        <begin position="98"/>
        <end position="110"/>
    </location>
</feature>
<dbReference type="AlphaFoldDB" id="A0AAV9H1E3"/>
<name>A0AAV9H1E3_9PEZI</name>
<dbReference type="Proteomes" id="UP001321760">
    <property type="component" value="Unassembled WGS sequence"/>
</dbReference>
<feature type="compositionally biased region" description="Basic residues" evidence="1">
    <location>
        <begin position="646"/>
        <end position="656"/>
    </location>
</feature>
<feature type="compositionally biased region" description="Pro residues" evidence="1">
    <location>
        <begin position="202"/>
        <end position="213"/>
    </location>
</feature>
<feature type="region of interest" description="Disordered" evidence="1">
    <location>
        <begin position="300"/>
        <end position="356"/>
    </location>
</feature>
<feature type="compositionally biased region" description="Low complexity" evidence="1">
    <location>
        <begin position="43"/>
        <end position="60"/>
    </location>
</feature>
<evidence type="ECO:0000313" key="2">
    <source>
        <dbReference type="EMBL" id="KAK4453755.1"/>
    </source>
</evidence>
<feature type="compositionally biased region" description="Basic and acidic residues" evidence="1">
    <location>
        <begin position="979"/>
        <end position="990"/>
    </location>
</feature>
<dbReference type="EMBL" id="MU865919">
    <property type="protein sequence ID" value="KAK4453755.1"/>
    <property type="molecule type" value="Genomic_DNA"/>
</dbReference>
<feature type="region of interest" description="Disordered" evidence="1">
    <location>
        <begin position="629"/>
        <end position="704"/>
    </location>
</feature>